<gene>
    <name evidence="13" type="ORF">EAS64_19335</name>
</gene>
<dbReference type="Gene3D" id="2.130.10.10">
    <property type="entry name" value="YVTN repeat-like/Quinoprotein amine dehydrogenase"/>
    <property type="match status" value="2"/>
</dbReference>
<dbReference type="Gene3D" id="1.10.510.10">
    <property type="entry name" value="Transferase(Phosphotransferase) domain 1"/>
    <property type="match status" value="1"/>
</dbReference>
<accession>A0A6P2C4S7</accession>
<keyword evidence="2" id="KW-0723">Serine/threonine-protein kinase</keyword>
<feature type="region of interest" description="Disordered" evidence="11">
    <location>
        <begin position="508"/>
        <end position="550"/>
    </location>
</feature>
<feature type="compositionally biased region" description="Low complexity" evidence="11">
    <location>
        <begin position="438"/>
        <end position="470"/>
    </location>
</feature>
<dbReference type="InterPro" id="IPR015943">
    <property type="entry name" value="WD40/YVTN_repeat-like_dom_sf"/>
</dbReference>
<keyword evidence="14" id="KW-1185">Reference proteome</keyword>
<dbReference type="GO" id="GO:0004674">
    <property type="term" value="F:protein serine/threonine kinase activity"/>
    <property type="evidence" value="ECO:0007669"/>
    <property type="project" value="UniProtKB-KW"/>
</dbReference>
<dbReference type="Pfam" id="PF00069">
    <property type="entry name" value="Pkinase"/>
    <property type="match status" value="1"/>
</dbReference>
<evidence type="ECO:0000256" key="4">
    <source>
        <dbReference type="ARBA" id="ARBA00022679"/>
    </source>
</evidence>
<reference evidence="13 14" key="1">
    <citation type="submission" date="2018-11" db="EMBL/GenBank/DDBJ databases">
        <title>Trebonia kvetii gen.nov., sp.nov., a novel acidophilic actinobacterium, and proposal of the new actinobacterial family Treboniaceae fam. nov.</title>
        <authorList>
            <person name="Rapoport D."/>
            <person name="Sagova-Mareckova M."/>
            <person name="Sedlacek I."/>
            <person name="Provaznik J."/>
            <person name="Kralova S."/>
            <person name="Pavlinic D."/>
            <person name="Benes V."/>
            <person name="Kopecky J."/>
        </authorList>
    </citation>
    <scope>NUCLEOTIDE SEQUENCE [LARGE SCALE GENOMIC DNA]</scope>
    <source>
        <strain evidence="13 14">15Tr583</strain>
    </source>
</reference>
<evidence type="ECO:0000256" key="8">
    <source>
        <dbReference type="ARBA" id="ARBA00022840"/>
    </source>
</evidence>
<dbReference type="SMART" id="SM00320">
    <property type="entry name" value="WD40"/>
    <property type="match status" value="5"/>
</dbReference>
<dbReference type="InterPro" id="IPR011009">
    <property type="entry name" value="Kinase-like_dom_sf"/>
</dbReference>
<dbReference type="AlphaFoldDB" id="A0A6P2C4S7"/>
<evidence type="ECO:0000256" key="5">
    <source>
        <dbReference type="ARBA" id="ARBA00022737"/>
    </source>
</evidence>
<dbReference type="PROSITE" id="PS00678">
    <property type="entry name" value="WD_REPEATS_1"/>
    <property type="match status" value="1"/>
</dbReference>
<feature type="domain" description="Protein kinase" evidence="12">
    <location>
        <begin position="37"/>
        <end position="303"/>
    </location>
</feature>
<dbReference type="Proteomes" id="UP000460272">
    <property type="component" value="Unassembled WGS sequence"/>
</dbReference>
<name>A0A6P2C4S7_9ACTN</name>
<feature type="compositionally biased region" description="Low complexity" evidence="11">
    <location>
        <begin position="336"/>
        <end position="366"/>
    </location>
</feature>
<dbReference type="InterPro" id="IPR011047">
    <property type="entry name" value="Quinoprotein_ADH-like_sf"/>
</dbReference>
<evidence type="ECO:0000256" key="3">
    <source>
        <dbReference type="ARBA" id="ARBA00022574"/>
    </source>
</evidence>
<feature type="repeat" description="WD" evidence="9">
    <location>
        <begin position="715"/>
        <end position="749"/>
    </location>
</feature>
<dbReference type="InterPro" id="IPR000719">
    <property type="entry name" value="Prot_kinase_dom"/>
</dbReference>
<evidence type="ECO:0000256" key="9">
    <source>
        <dbReference type="PROSITE-ProRule" id="PRU00221"/>
    </source>
</evidence>
<feature type="region of interest" description="Disordered" evidence="11">
    <location>
        <begin position="310"/>
        <end position="470"/>
    </location>
</feature>
<feature type="compositionally biased region" description="Low complexity" evidence="11">
    <location>
        <begin position="410"/>
        <end position="427"/>
    </location>
</feature>
<keyword evidence="8 10" id="KW-0067">ATP-binding</keyword>
<dbReference type="FunFam" id="1.10.510.10:FF:000021">
    <property type="entry name" value="Serine/threonine protein kinase"/>
    <property type="match status" value="1"/>
</dbReference>
<dbReference type="SMART" id="SM00220">
    <property type="entry name" value="S_TKc"/>
    <property type="match status" value="1"/>
</dbReference>
<evidence type="ECO:0000313" key="14">
    <source>
        <dbReference type="Proteomes" id="UP000460272"/>
    </source>
</evidence>
<dbReference type="EC" id="2.7.11.1" evidence="1"/>
<sequence>MPSAEDGIAAEPGGGLLSEYVPDRPGGYGPGSVLAGYRLESQVGAGGMAVVFRARDERLGRLVAIKILSPALATDSGFRRRFIAESVAAAAVDDPHIIPVYEADEADGVLFIAMRFVQGGDLRDVLAREGGRLSPAQTAEFISPVASALDAAHAAGLVHRDVKPGNVLVDTRPGRPDHVYLSDFGVSKGARSSGTLTGTGQFLGTPDYSAPEQIEGGTVDGRTDQYALACVAFQLLTGALPFQRDTVMAVLMAHMRNPPPPATSLRDDLPGAVDDVIAKGMAKDPDDRYASCGDFADALREALGLVTYRPASQQTNPPRPAPAAGAHDVTARAETPAPVAAGPDASAARAATARAAAQSAGQPPAAFRKPDVPPVPSAAPSSATPPPVTAPAAPSSPSPPHATPPPATPPAATAPARPAAREAIPATVAVPPSARATETAGAGEPSAPAPGSAGGPTSPGWPSPGGVTVPPAAGAGRRRLVTIAAGAVIVVAAGAIPFALLRNGHQGNPGSSAGATTAASSATPANSSTRTSPAIAQNSGGSASSTNTANSTSTAGAAKYSLAGKNLTSAYPGAFISSLAFSPSGAALAIADPGPRAGAGTCLWRIAGASCTTFKMNAYAVAFNHQGTVLATSGELAFSGQSQATVSGVTRLWNAASGTQLRIVTNPGSKGALSVAFSPDGKTLAVGDRNGKIYLWDAASGQVVATLTDPVSKGVNSVAFSPDGAALAAADANGFSYLWNVVSRQVKGVLADPVSKGADSVAFSPDGKTLAVGDLNGRGYLWDVASGHRAATLDDPTATGALSVAFSPDGGTLAVGDFSGGSRLWDLTTNRLIVTIQDPGGKAVGSVAFSLDGATLATGDAGGSAFLWHVSLR</sequence>
<dbReference type="PROSITE" id="PS50082">
    <property type="entry name" value="WD_REPEATS_2"/>
    <property type="match status" value="4"/>
</dbReference>
<dbReference type="PROSITE" id="PS50011">
    <property type="entry name" value="PROTEIN_KINASE_DOM"/>
    <property type="match status" value="1"/>
</dbReference>
<evidence type="ECO:0000256" key="2">
    <source>
        <dbReference type="ARBA" id="ARBA00022527"/>
    </source>
</evidence>
<evidence type="ECO:0000256" key="6">
    <source>
        <dbReference type="ARBA" id="ARBA00022741"/>
    </source>
</evidence>
<feature type="repeat" description="WD" evidence="9">
    <location>
        <begin position="674"/>
        <end position="706"/>
    </location>
</feature>
<dbReference type="Pfam" id="PF00400">
    <property type="entry name" value="WD40"/>
    <property type="match status" value="5"/>
</dbReference>
<feature type="repeat" description="WD" evidence="9">
    <location>
        <begin position="803"/>
        <end position="835"/>
    </location>
</feature>
<dbReference type="CDD" id="cd14014">
    <property type="entry name" value="STKc_PknB_like"/>
    <property type="match status" value="1"/>
</dbReference>
<dbReference type="PANTHER" id="PTHR43289:SF6">
    <property type="entry name" value="SERINE_THREONINE-PROTEIN KINASE NEKL-3"/>
    <property type="match status" value="1"/>
</dbReference>
<comment type="caution">
    <text evidence="13">The sequence shown here is derived from an EMBL/GenBank/DDBJ whole genome shotgun (WGS) entry which is preliminary data.</text>
</comment>
<evidence type="ECO:0000259" key="12">
    <source>
        <dbReference type="PROSITE" id="PS50011"/>
    </source>
</evidence>
<keyword evidence="6 10" id="KW-0547">Nucleotide-binding</keyword>
<feature type="compositionally biased region" description="Pro residues" evidence="11">
    <location>
        <begin position="372"/>
        <end position="409"/>
    </location>
</feature>
<evidence type="ECO:0000256" key="1">
    <source>
        <dbReference type="ARBA" id="ARBA00012513"/>
    </source>
</evidence>
<keyword evidence="5" id="KW-0677">Repeat</keyword>
<evidence type="ECO:0000256" key="7">
    <source>
        <dbReference type="ARBA" id="ARBA00022777"/>
    </source>
</evidence>
<keyword evidence="7" id="KW-0418">Kinase</keyword>
<dbReference type="SUPFAM" id="SSF56112">
    <property type="entry name" value="Protein kinase-like (PK-like)"/>
    <property type="match status" value="1"/>
</dbReference>
<evidence type="ECO:0000313" key="13">
    <source>
        <dbReference type="EMBL" id="TVZ04513.1"/>
    </source>
</evidence>
<dbReference type="PANTHER" id="PTHR43289">
    <property type="entry name" value="MITOGEN-ACTIVATED PROTEIN KINASE KINASE KINASE 20-RELATED"/>
    <property type="match status" value="1"/>
</dbReference>
<dbReference type="InterPro" id="IPR008271">
    <property type="entry name" value="Ser/Thr_kinase_AS"/>
</dbReference>
<protein>
    <recommendedName>
        <fullName evidence="1">non-specific serine/threonine protein kinase</fullName>
        <ecNumber evidence="1">2.7.11.1</ecNumber>
    </recommendedName>
</protein>
<dbReference type="InterPro" id="IPR017441">
    <property type="entry name" value="Protein_kinase_ATP_BS"/>
</dbReference>
<keyword evidence="4" id="KW-0808">Transferase</keyword>
<dbReference type="GO" id="GO:0005524">
    <property type="term" value="F:ATP binding"/>
    <property type="evidence" value="ECO:0007669"/>
    <property type="project" value="UniProtKB-UniRule"/>
</dbReference>
<dbReference type="EMBL" id="RPFW01000003">
    <property type="protein sequence ID" value="TVZ04513.1"/>
    <property type="molecule type" value="Genomic_DNA"/>
</dbReference>
<organism evidence="13 14">
    <name type="scientific">Trebonia kvetii</name>
    <dbReference type="NCBI Taxonomy" id="2480626"/>
    <lineage>
        <taxon>Bacteria</taxon>
        <taxon>Bacillati</taxon>
        <taxon>Actinomycetota</taxon>
        <taxon>Actinomycetes</taxon>
        <taxon>Streptosporangiales</taxon>
        <taxon>Treboniaceae</taxon>
        <taxon>Trebonia</taxon>
    </lineage>
</organism>
<dbReference type="Gene3D" id="3.30.200.20">
    <property type="entry name" value="Phosphorylase Kinase, domain 1"/>
    <property type="match status" value="1"/>
</dbReference>
<dbReference type="InterPro" id="IPR019775">
    <property type="entry name" value="WD40_repeat_CS"/>
</dbReference>
<dbReference type="InterPro" id="IPR001680">
    <property type="entry name" value="WD40_rpt"/>
</dbReference>
<feature type="repeat" description="WD" evidence="9">
    <location>
        <begin position="760"/>
        <end position="792"/>
    </location>
</feature>
<proteinExistence type="predicted"/>
<dbReference type="SUPFAM" id="SSF50998">
    <property type="entry name" value="Quinoprotein alcohol dehydrogenase-like"/>
    <property type="match status" value="1"/>
</dbReference>
<feature type="binding site" evidence="10">
    <location>
        <position position="66"/>
    </location>
    <ligand>
        <name>ATP</name>
        <dbReference type="ChEBI" id="CHEBI:30616"/>
    </ligand>
</feature>
<evidence type="ECO:0000256" key="10">
    <source>
        <dbReference type="PROSITE-ProRule" id="PRU10141"/>
    </source>
</evidence>
<dbReference type="PROSITE" id="PS00108">
    <property type="entry name" value="PROTEIN_KINASE_ST"/>
    <property type="match status" value="1"/>
</dbReference>
<dbReference type="PROSITE" id="PS00107">
    <property type="entry name" value="PROTEIN_KINASE_ATP"/>
    <property type="match status" value="1"/>
</dbReference>
<keyword evidence="3 9" id="KW-0853">WD repeat</keyword>
<dbReference type="OrthoDB" id="4336591at2"/>
<evidence type="ECO:0000256" key="11">
    <source>
        <dbReference type="SAM" id="MobiDB-lite"/>
    </source>
</evidence>